<dbReference type="EMBL" id="JASCXX010000022">
    <property type="protein sequence ID" value="MDI6450581.1"/>
    <property type="molecule type" value="Genomic_DNA"/>
</dbReference>
<gene>
    <name evidence="2" type="ORF">QJ522_16105</name>
</gene>
<keyword evidence="1" id="KW-0472">Membrane</keyword>
<dbReference type="RefSeq" id="WP_349245991.1">
    <property type="nucleotide sequence ID" value="NZ_JASCXX010000022.1"/>
</dbReference>
<keyword evidence="3" id="KW-1185">Reference proteome</keyword>
<evidence type="ECO:0000313" key="2">
    <source>
        <dbReference type="EMBL" id="MDI6450581.1"/>
    </source>
</evidence>
<dbReference type="AlphaFoldDB" id="A0AAW6U384"/>
<keyword evidence="1" id="KW-1133">Transmembrane helix</keyword>
<name>A0AAW6U384_9BACT</name>
<feature type="transmembrane region" description="Helical" evidence="1">
    <location>
        <begin position="70"/>
        <end position="90"/>
    </location>
</feature>
<evidence type="ECO:0000256" key="1">
    <source>
        <dbReference type="SAM" id="Phobius"/>
    </source>
</evidence>
<sequence>MIDRSRDDLRELLERFLDPSEADSAEREIRAGERLLETSAAPQVAPETLAAIKRQIAAQLGAPYKPSHPFYRYVGAAAAVILVALIGFFGRSAPERPAVRYASLIPAAIWDSDDIVSDDMELAYLRSELRRVEAQMHALDAYDGDVTASGALDEVELELIRIDRKFW</sequence>
<organism evidence="2 3">
    <name type="scientific">Anaerobaca lacustris</name>
    <dbReference type="NCBI Taxonomy" id="3044600"/>
    <lineage>
        <taxon>Bacteria</taxon>
        <taxon>Pseudomonadati</taxon>
        <taxon>Planctomycetota</taxon>
        <taxon>Phycisphaerae</taxon>
        <taxon>Sedimentisphaerales</taxon>
        <taxon>Anaerobacaceae</taxon>
        <taxon>Anaerobaca</taxon>
    </lineage>
</organism>
<keyword evidence="1" id="KW-0812">Transmembrane</keyword>
<dbReference type="Proteomes" id="UP001431776">
    <property type="component" value="Unassembled WGS sequence"/>
</dbReference>
<accession>A0AAW6U384</accession>
<protein>
    <submittedName>
        <fullName evidence="2">Uncharacterized protein</fullName>
    </submittedName>
</protein>
<reference evidence="2" key="1">
    <citation type="submission" date="2023-05" db="EMBL/GenBank/DDBJ databases">
        <title>Anaerotaeda fermentans gen. nov., sp. nov., a novel anaerobic planctomycete of the new family within the order Sedimentisphaerales isolated from Taman Peninsula, Russia.</title>
        <authorList>
            <person name="Khomyakova M.A."/>
            <person name="Merkel A.Y."/>
            <person name="Slobodkin A.I."/>
        </authorList>
    </citation>
    <scope>NUCLEOTIDE SEQUENCE</scope>
    <source>
        <strain evidence="2">M17dextr</strain>
    </source>
</reference>
<evidence type="ECO:0000313" key="3">
    <source>
        <dbReference type="Proteomes" id="UP001431776"/>
    </source>
</evidence>
<comment type="caution">
    <text evidence="2">The sequence shown here is derived from an EMBL/GenBank/DDBJ whole genome shotgun (WGS) entry which is preliminary data.</text>
</comment>
<proteinExistence type="predicted"/>